<organism evidence="2 3">
    <name type="scientific">Hyaloscypha hepaticicola</name>
    <dbReference type="NCBI Taxonomy" id="2082293"/>
    <lineage>
        <taxon>Eukaryota</taxon>
        <taxon>Fungi</taxon>
        <taxon>Dikarya</taxon>
        <taxon>Ascomycota</taxon>
        <taxon>Pezizomycotina</taxon>
        <taxon>Leotiomycetes</taxon>
        <taxon>Helotiales</taxon>
        <taxon>Hyaloscyphaceae</taxon>
        <taxon>Hyaloscypha</taxon>
    </lineage>
</organism>
<dbReference type="Pfam" id="PF20150">
    <property type="entry name" value="2EXR"/>
    <property type="match status" value="1"/>
</dbReference>
<sequence length="132" mass="15249">MELSRETVRSSLKEFPLFPRLPFEIRHLIWREALPGPRLVELLYDEDIGACISRSPLPICLWICSESRKEAKLFYRLMFATDRAEASIYLDPRIDEVYLGVGNFHPAPRSVLDLFLALDPKDIGQIENLAMD</sequence>
<dbReference type="PANTHER" id="PTHR35910:SF1">
    <property type="entry name" value="2EXR DOMAIN-CONTAINING PROTEIN"/>
    <property type="match status" value="1"/>
</dbReference>
<dbReference type="AlphaFoldDB" id="A0A2J6PTP4"/>
<proteinExistence type="predicted"/>
<evidence type="ECO:0000313" key="3">
    <source>
        <dbReference type="Proteomes" id="UP000235672"/>
    </source>
</evidence>
<dbReference type="PANTHER" id="PTHR35910">
    <property type="entry name" value="2EXR DOMAIN-CONTAINING PROTEIN"/>
    <property type="match status" value="1"/>
</dbReference>
<reference evidence="2 3" key="1">
    <citation type="submission" date="2016-05" db="EMBL/GenBank/DDBJ databases">
        <title>A degradative enzymes factory behind the ericoid mycorrhizal symbiosis.</title>
        <authorList>
            <consortium name="DOE Joint Genome Institute"/>
            <person name="Martino E."/>
            <person name="Morin E."/>
            <person name="Grelet G."/>
            <person name="Kuo A."/>
            <person name="Kohler A."/>
            <person name="Daghino S."/>
            <person name="Barry K."/>
            <person name="Choi C."/>
            <person name="Cichocki N."/>
            <person name="Clum A."/>
            <person name="Copeland A."/>
            <person name="Hainaut M."/>
            <person name="Haridas S."/>
            <person name="Labutti K."/>
            <person name="Lindquist E."/>
            <person name="Lipzen A."/>
            <person name="Khouja H.-R."/>
            <person name="Murat C."/>
            <person name="Ohm R."/>
            <person name="Olson A."/>
            <person name="Spatafora J."/>
            <person name="Veneault-Fourrey C."/>
            <person name="Henrissat B."/>
            <person name="Grigoriev I."/>
            <person name="Martin F."/>
            <person name="Perotto S."/>
        </authorList>
    </citation>
    <scope>NUCLEOTIDE SEQUENCE [LARGE SCALE GENOMIC DNA]</scope>
    <source>
        <strain evidence="2 3">UAMH 7357</strain>
    </source>
</reference>
<gene>
    <name evidence="2" type="ORF">NA56DRAFT_579130</name>
</gene>
<protein>
    <recommendedName>
        <fullName evidence="1">2EXR domain-containing protein</fullName>
    </recommendedName>
</protein>
<feature type="domain" description="2EXR" evidence="1">
    <location>
        <begin position="15"/>
        <end position="95"/>
    </location>
</feature>
<dbReference type="Proteomes" id="UP000235672">
    <property type="component" value="Unassembled WGS sequence"/>
</dbReference>
<name>A0A2J6PTP4_9HELO</name>
<accession>A0A2J6PTP4</accession>
<keyword evidence="3" id="KW-1185">Reference proteome</keyword>
<evidence type="ECO:0000259" key="1">
    <source>
        <dbReference type="Pfam" id="PF20150"/>
    </source>
</evidence>
<dbReference type="EMBL" id="KZ613500">
    <property type="protein sequence ID" value="PMD17393.1"/>
    <property type="molecule type" value="Genomic_DNA"/>
</dbReference>
<evidence type="ECO:0000313" key="2">
    <source>
        <dbReference type="EMBL" id="PMD17393.1"/>
    </source>
</evidence>
<dbReference type="OrthoDB" id="3437257at2759"/>
<dbReference type="InterPro" id="IPR045518">
    <property type="entry name" value="2EXR"/>
</dbReference>
<feature type="non-terminal residue" evidence="2">
    <location>
        <position position="132"/>
    </location>
</feature>